<dbReference type="GO" id="GO:0005524">
    <property type="term" value="F:ATP binding"/>
    <property type="evidence" value="ECO:0007669"/>
    <property type="project" value="InterPro"/>
</dbReference>
<accession>A0A3N2DGX1</accession>
<evidence type="ECO:0000256" key="1">
    <source>
        <dbReference type="ARBA" id="ARBA00001947"/>
    </source>
</evidence>
<evidence type="ECO:0000256" key="3">
    <source>
        <dbReference type="ARBA" id="ARBA00022723"/>
    </source>
</evidence>
<dbReference type="InterPro" id="IPR051335">
    <property type="entry name" value="Alanyl-tRNA_Editing_Enzymes"/>
</dbReference>
<dbReference type="SUPFAM" id="SSF55186">
    <property type="entry name" value="ThrRS/AlaRS common domain"/>
    <property type="match status" value="1"/>
</dbReference>
<feature type="domain" description="Alanyl-transfer RNA synthetases family profile" evidence="5">
    <location>
        <begin position="1"/>
        <end position="225"/>
    </location>
</feature>
<sequence>MRKTERLYHDSPVRSEIDTVVVKIHPEHLEFASTIAYPEGGGQDSDIGIITNITTGCRVSFNHVKKIYSQRKKIENDSWVNVEGVILHHVENFDIGLEDFFSPGDAVKIEIDKERRERISIAHSASHLLYMGIKKLRPKEIKNIVGCHIREGAARFDLKGGEKFNLEDISWIEKFTNELISRDLPIAVYASDAHPDARFWSCDGVEIPCGGTHTTNTGSIGTLKIKRKGLGKNRERLICLLENKIK</sequence>
<gene>
    <name evidence="6" type="ORF">EDC56_3138</name>
</gene>
<comment type="cofactor">
    <cofactor evidence="1">
        <name>Zn(2+)</name>
        <dbReference type="ChEBI" id="CHEBI:29105"/>
    </cofactor>
</comment>
<comment type="subcellular location">
    <subcellularLocation>
        <location evidence="2">Cytoplasm</location>
    </subcellularLocation>
</comment>
<organism evidence="6 7">
    <name type="scientific">Sinobacterium caligoides</name>
    <dbReference type="NCBI Taxonomy" id="933926"/>
    <lineage>
        <taxon>Bacteria</taxon>
        <taxon>Pseudomonadati</taxon>
        <taxon>Pseudomonadota</taxon>
        <taxon>Gammaproteobacteria</taxon>
        <taxon>Cellvibrionales</taxon>
        <taxon>Spongiibacteraceae</taxon>
        <taxon>Sinobacterium</taxon>
    </lineage>
</organism>
<dbReference type="Pfam" id="PF07973">
    <property type="entry name" value="tRNA_SAD"/>
    <property type="match status" value="1"/>
</dbReference>
<protein>
    <submittedName>
        <fullName evidence="6">Ser-tRNA(Ala) deacylase AlaX</fullName>
    </submittedName>
</protein>
<name>A0A3N2DGX1_9GAMM</name>
<keyword evidence="3" id="KW-0479">Metal-binding</keyword>
<dbReference type="Proteomes" id="UP000275394">
    <property type="component" value="Unassembled WGS sequence"/>
</dbReference>
<dbReference type="GO" id="GO:0006419">
    <property type="term" value="P:alanyl-tRNA aminoacylation"/>
    <property type="evidence" value="ECO:0007669"/>
    <property type="project" value="InterPro"/>
</dbReference>
<dbReference type="InterPro" id="IPR012947">
    <property type="entry name" value="tRNA_SAD"/>
</dbReference>
<dbReference type="EMBL" id="RKHR01000006">
    <property type="protein sequence ID" value="ROR98898.1"/>
    <property type="molecule type" value="Genomic_DNA"/>
</dbReference>
<evidence type="ECO:0000313" key="6">
    <source>
        <dbReference type="EMBL" id="ROR98898.1"/>
    </source>
</evidence>
<evidence type="ECO:0000259" key="5">
    <source>
        <dbReference type="PROSITE" id="PS50860"/>
    </source>
</evidence>
<dbReference type="GO" id="GO:0005737">
    <property type="term" value="C:cytoplasm"/>
    <property type="evidence" value="ECO:0007669"/>
    <property type="project" value="UniProtKB-SubCell"/>
</dbReference>
<evidence type="ECO:0000256" key="4">
    <source>
        <dbReference type="ARBA" id="ARBA00022833"/>
    </source>
</evidence>
<proteinExistence type="predicted"/>
<dbReference type="PANTHER" id="PTHR43462:SF2">
    <property type="entry name" value="THREONYL AND ALANYL TRNA SYNTHETASE SECOND ADDITIONAL DOMAIN-CONTAINING PROTEIN"/>
    <property type="match status" value="1"/>
</dbReference>
<dbReference type="AlphaFoldDB" id="A0A3N2DGX1"/>
<keyword evidence="4" id="KW-0862">Zinc</keyword>
<dbReference type="GO" id="GO:0046872">
    <property type="term" value="F:metal ion binding"/>
    <property type="evidence" value="ECO:0007669"/>
    <property type="project" value="UniProtKB-KW"/>
</dbReference>
<dbReference type="GO" id="GO:0004813">
    <property type="term" value="F:alanine-tRNA ligase activity"/>
    <property type="evidence" value="ECO:0007669"/>
    <property type="project" value="InterPro"/>
</dbReference>
<comment type="caution">
    <text evidence="6">The sequence shown here is derived from an EMBL/GenBank/DDBJ whole genome shotgun (WGS) entry which is preliminary data.</text>
</comment>
<dbReference type="Gene3D" id="3.30.980.10">
    <property type="entry name" value="Threonyl-trna Synthetase, Chain A, domain 2"/>
    <property type="match status" value="1"/>
</dbReference>
<dbReference type="Gene3D" id="2.40.30.130">
    <property type="match status" value="1"/>
</dbReference>
<dbReference type="SMART" id="SM00863">
    <property type="entry name" value="tRNA_SAD"/>
    <property type="match status" value="1"/>
</dbReference>
<dbReference type="InterPro" id="IPR009000">
    <property type="entry name" value="Transl_B-barrel_sf"/>
</dbReference>
<dbReference type="PANTHER" id="PTHR43462">
    <property type="entry name" value="ALANYL-TRNA EDITING PROTEIN"/>
    <property type="match status" value="1"/>
</dbReference>
<dbReference type="RefSeq" id="WP_123713469.1">
    <property type="nucleotide sequence ID" value="NZ_RKHR01000006.1"/>
</dbReference>
<evidence type="ECO:0000256" key="2">
    <source>
        <dbReference type="ARBA" id="ARBA00004496"/>
    </source>
</evidence>
<dbReference type="GO" id="GO:0003676">
    <property type="term" value="F:nucleic acid binding"/>
    <property type="evidence" value="ECO:0007669"/>
    <property type="project" value="InterPro"/>
</dbReference>
<dbReference type="InterPro" id="IPR018165">
    <property type="entry name" value="Ala-tRNA-synth_IIc_core"/>
</dbReference>
<dbReference type="OrthoDB" id="9812949at2"/>
<dbReference type="SUPFAM" id="SSF50447">
    <property type="entry name" value="Translation proteins"/>
    <property type="match status" value="1"/>
</dbReference>
<dbReference type="PROSITE" id="PS50860">
    <property type="entry name" value="AA_TRNA_LIGASE_II_ALA"/>
    <property type="match status" value="1"/>
</dbReference>
<reference evidence="6 7" key="1">
    <citation type="submission" date="2018-11" db="EMBL/GenBank/DDBJ databases">
        <title>Genomic Encyclopedia of Type Strains, Phase IV (KMG-IV): sequencing the most valuable type-strain genomes for metagenomic binning, comparative biology and taxonomic classification.</title>
        <authorList>
            <person name="Goeker M."/>
        </authorList>
    </citation>
    <scope>NUCLEOTIDE SEQUENCE [LARGE SCALE GENOMIC DNA]</scope>
    <source>
        <strain evidence="6 7">DSM 100316</strain>
    </source>
</reference>
<dbReference type="InterPro" id="IPR018163">
    <property type="entry name" value="Thr/Ala-tRNA-synth_IIc_edit"/>
</dbReference>
<keyword evidence="7" id="KW-1185">Reference proteome</keyword>
<evidence type="ECO:0000313" key="7">
    <source>
        <dbReference type="Proteomes" id="UP000275394"/>
    </source>
</evidence>